<dbReference type="Proteomes" id="UP000327000">
    <property type="component" value="Unassembled WGS sequence"/>
</dbReference>
<sequence>MSTYVYGITSGERAQLPEGLTGIGEPPRPVRLVTEAGLAAVVSDCPEELRPKRRDLLAHQQVLSEAGRKSSVLPMRFGSVCESDGDVVRVLTEHAEHYRSKLEQLTGRVEYNVKAVHQEDAVLHLVLAENAELRALAEANRKAGGGTYEERLRFGEKVAEAVRSREAWDADLVRDTLEPLAEDCRPGPESGGWFLNLSLLVPESAAERLLTTADRLRRAHPQLDLKVNGPLPPYSFVDS</sequence>
<reference evidence="4 5" key="1">
    <citation type="journal article" date="2019" name="Microb. Cell Fact.">
        <title>Exploring novel herbicidin analogues by transcriptional regulator overexpression and MS/MS molecular networking.</title>
        <authorList>
            <person name="Shi Y."/>
            <person name="Gu R."/>
            <person name="Li Y."/>
            <person name="Wang X."/>
            <person name="Ren W."/>
            <person name="Li X."/>
            <person name="Wang L."/>
            <person name="Xie Y."/>
            <person name="Hong B."/>
        </authorList>
    </citation>
    <scope>NUCLEOTIDE SEQUENCE [LARGE SCALE GENOMIC DNA]</scope>
    <source>
        <strain evidence="4 5">US-43</strain>
    </source>
</reference>
<proteinExistence type="inferred from homology"/>
<name>A0A5N5W7K4_STRMB</name>
<evidence type="ECO:0000313" key="5">
    <source>
        <dbReference type="Proteomes" id="UP000327000"/>
    </source>
</evidence>
<dbReference type="Pfam" id="PF06386">
    <property type="entry name" value="GvpL_GvpF"/>
    <property type="match status" value="1"/>
</dbReference>
<evidence type="ECO:0000256" key="2">
    <source>
        <dbReference type="ARBA" id="ARBA00035108"/>
    </source>
</evidence>
<dbReference type="AlphaFoldDB" id="A0A5N5W7K4"/>
<dbReference type="RefSeq" id="WP_004947704.1">
    <property type="nucleotide sequence ID" value="NZ_JBFADJ010000070.1"/>
</dbReference>
<accession>A0A5N5W7K4</accession>
<dbReference type="GO" id="GO:0031412">
    <property type="term" value="P:gas vesicle organization"/>
    <property type="evidence" value="ECO:0007669"/>
    <property type="project" value="InterPro"/>
</dbReference>
<protein>
    <submittedName>
        <fullName evidence="4">GvpL/GvpF family gas vesicle protein</fullName>
    </submittedName>
</protein>
<dbReference type="EMBL" id="VOKX01000028">
    <property type="protein sequence ID" value="KAB7844821.1"/>
    <property type="molecule type" value="Genomic_DNA"/>
</dbReference>
<evidence type="ECO:0000256" key="1">
    <source>
        <dbReference type="ARBA" id="ARBA00022987"/>
    </source>
</evidence>
<comment type="subcellular location">
    <subcellularLocation>
        <location evidence="2">Gas vesicle</location>
    </subcellularLocation>
</comment>
<evidence type="ECO:0000313" key="4">
    <source>
        <dbReference type="EMBL" id="KAB7844821.1"/>
    </source>
</evidence>
<organism evidence="4 5">
    <name type="scientific">Streptomyces mobaraensis</name>
    <name type="common">Streptoverticillium mobaraense</name>
    <dbReference type="NCBI Taxonomy" id="35621"/>
    <lineage>
        <taxon>Bacteria</taxon>
        <taxon>Bacillati</taxon>
        <taxon>Actinomycetota</taxon>
        <taxon>Actinomycetes</taxon>
        <taxon>Kitasatosporales</taxon>
        <taxon>Streptomycetaceae</taxon>
        <taxon>Streptomyces</taxon>
    </lineage>
</organism>
<gene>
    <name evidence="4" type="ORF">FRZ00_15440</name>
</gene>
<comment type="caution">
    <text evidence="4">The sequence shown here is derived from an EMBL/GenBank/DDBJ whole genome shotgun (WGS) entry which is preliminary data.</text>
</comment>
<dbReference type="PANTHER" id="PTHR36852:SF1">
    <property type="entry name" value="PROTEIN GVPL 2"/>
    <property type="match status" value="1"/>
</dbReference>
<dbReference type="GO" id="GO:0031411">
    <property type="term" value="C:gas vesicle"/>
    <property type="evidence" value="ECO:0007669"/>
    <property type="project" value="UniProtKB-SubCell"/>
</dbReference>
<evidence type="ECO:0000256" key="3">
    <source>
        <dbReference type="ARBA" id="ARBA00035643"/>
    </source>
</evidence>
<dbReference type="OrthoDB" id="4864106at2"/>
<dbReference type="InterPro" id="IPR009430">
    <property type="entry name" value="GvpL/GvpF"/>
</dbReference>
<comment type="similarity">
    <text evidence="3">Belongs to the gas vesicle GvpF/GvpL family.</text>
</comment>
<dbReference type="PANTHER" id="PTHR36852">
    <property type="entry name" value="PROTEIN GVPL 2"/>
    <property type="match status" value="1"/>
</dbReference>
<keyword evidence="1" id="KW-0304">Gas vesicle</keyword>
<keyword evidence="5" id="KW-1185">Reference proteome</keyword>